<sequence>MSMIKNVFTQSKNRTSDAADDIMKSDKLDLMNYPHIIDELAEWSINLDSKLSADNSYSVALDLLRCRNISLSSVHPSSLNLSSDDKLPANKESDSSSLSKINYLLYNTWRKLSDVLTFWFPPSQVLVTYAHLRENNCPWQLGYLSSESVQGQALCLVATHWLELMELPNRLQSSNSSSLNDLKQSNDITPFELIQSPNISSTYVESDVNQIVTNHSTRITRKWYLSYVDPCPQWRIVTFLSYKPSETFEYDLSANGSNSTLDNLYYITAIGYSNGSIDIIDLSIDESERPNLDQNIRRSRIFIPSPFTQSIDSLGYKKPLFPIVLLSFIDISHLLVGHFRGHVDLWHLDWKAKSFPARMMMRIYSISTYKASKPPPLLSAVYDSSSSLLVLSCLPNVNVSVSKSMHRKLGLSCYYVSKKAPYLIPASSSSTSDVIPGGLMSLYSAWKDTSVHLLCNLFRRNSYLTCDNTDAITSMTLANFSTTSLPIFSSSDISDQLLLGSLHSSGSYSVWLIPSFELLLLIANPQSSPNVSLSPVNEASSMYSRPFRIAWWGRPSESDELLNQTIQLCVLHENGSIDLLDIKKCGTEFYPKIARKLESLKLSKFPVFATHSTLQSNPQSCLSEVVLLSSCLKEDSESNIGNIVHHSSKTMIFHHCIRCTRLKSTTYHGLFDHYIRIGKFYKALELNKSNKKINNEIVYKQMWIRLSNEFWKINNFQQFLHSTLDPIQKIHPLWIIKQCLNYLPKFVPFNLNYTLLLSNIQLVLNYGLNLLINNKHLMNNNLWYSTIHDRFLTYLAHIHCIELIIKNELQSDSSMNDELIHLHLIHHETYQPCVEEILEFIGHLRIHSLLFIALNYANHQQFIALNTLIDYFPKSIGLYRLLIGSHLSETINPNLYFNKLFNLQSISQNNQTESIIDIQNDHYNEMMMMKSIQCNFSISLYLNVEILNNPLKLVKIFSSWFIERAIQIDTRSGLTNYALNLISMGLSMCEEMLKGNPIDHEIEICLKSLRKVHRDFIELAQIIYNKNISPTTTLQISNDFTSMIPQECNNNNNNDSTNECIRAFQLKMKNFQHFDSKFILTLLLRISLNLINSDNLHNTSSSSVNSDQLVSFVVYQLLPHLAEKCSPSNYQQLINHCLLYAANYIGLTGHLKLLESVKLGSLTDFSDYLSINLTDAVVLNNDSRVNDYLTILNPYRLLNGLVYVLKEYELDHKVDQLYNQEPIVSLSTYLNTANQLIQSMLIYCQDYKMIILQFTNEIDYKNLLESIQLINQFILAFIEFQSLIQSIEKCIGSSIQLPFNSIGSFYRCSQDAKYFYHLLNNWMQIFSRLAMTYEYKDNISDELIHDSNHKRIQRSQISESTIKKLNDTFCQFYKILSKAFHHCPSESWLEIGLQYTLFASGNEYFLELSRNFCLNFNESRINLQKTIELSENALNTWRICLLNAIRTYVNTSVPIRSDLKMVFTDCQTSSSSLSSSNVYSNRIIDPNERLARHCLSIIDSLHNQMNWNQSFLLEFHIEKCLLDASTFLGTIHKILSPSMISSSYLPYKLRYLWCTTTTTTTTTNNNNDNNQSNELCNKRIDLLIDAFNKLIKLFSIDTKTNYDNNYLKNLFNSILLHNIANSFLINTEQVKRCFIHSMYHYIKLNTNDDYPNVYLLHLTYNYLNDLIELRNELCWHECAHWAGYESELYDPSDISNHHHYTTHINSSSNNTIKKFDNKLYSWTYLHALYNIERSKYNFTNMNIDIMELWNVERYRLRLARYALAYCKSLEYLYDLCNFIGLCTLRLEWITLSIIMLNNNKKEGSNIKKLSRNMYKQLVKLISSEYHQLETENNNKHDKGITLCLPPYYSESTNDLFTELRSNIFDELEPINYPNYGLNEQRLWFAFLIHWAKLNQINIFNDHDDDCNPNIIWCKTFLEVMNRDTRLAISYSVIGSKCCRFYSSNSMSYLNYINQVSSVLLPFMESSSISENFDSTCRIVLVLLCYILISVYEYKTIEYCLPCGCFPSGKYLCSKYCSFITSNEFSQEFNQLHKQLIHTLSIVLRESLIHRLVSKFPSIDFVRFHNDQNYREDTIYGLCSTNFSLGLRLCSCYNLSQIEGIFCRLEYLFRDEDCTNDKIKKMINYIIQWILTYPNGMKILIHRIQHTIYPFLIQLSQIKLFFDVLPNECDLQVFDSLQIQLHRKILGILSKLNVDDTFFNCISYPEFLNYLHQSSELHNYPLFNFIKTKSDADVVAKIVEQLQTDDNSNEITSLQVGDIYAIFGLRVFYDLTLFESFKNMSDLLKLFELIAPDNTSNDVSRFVKWLDELLYDSTFSENLSISQRRLVLKSAHSFVSRLNQPTTEMVINNYVLNFNQILYLLNNILFPQENTIHNDQDDFNEIDLNKNFINKFLLPKEFYSKLISIKPTNQLAKVNFFKELIFTIINNPLNGIHQHSNNDMSSHSVCLNIATKLQILGCLLPHCLKTLNIENEIWLNILQENLSICFSLLSSIFTLNFEYFSQININQQQQEQISTQMFTNSQVQLIYPHLNDFLNLFIKNDDDDDDPDHDHDPLNDPYRIDSIELLTCLLSNITIRRLFGKNLLTSYSNPINDWDELHFTNTLTIFMKTLNYLQNSFNNSQLLLSEFNSQLSLLCIENDVNQFQNSIIQLFEQNLMMINSDDDDDHHHHQLRNNFMEDSFTMIKENVELLRSIIELIDLIIIDDILPDKCDFLQNLWILWYQYCEKSGIIFMNNELFNSELFMHQWTKFCIPPIEFTKAGLKRLSDYYTFNKSFPSYPITFQAALISNGLLQSNIDLINSTLSILSNITDNDSIIHYLDSYVCCYFICNHYKYYLNLINNSSTCNDPIISRKFFSKLFTSLINLLQSNYSNQMIYYKMGYNFCLLLRNENMWLEAMKIYRIIHRIDTNKLPIEYLMKLIHELKCIEE</sequence>
<evidence type="ECO:0000313" key="2">
    <source>
        <dbReference type="WBParaSite" id="SMTH1_102830.2"/>
    </source>
</evidence>
<organism evidence="1 2">
    <name type="scientific">Schistosoma mattheei</name>
    <dbReference type="NCBI Taxonomy" id="31246"/>
    <lineage>
        <taxon>Eukaryota</taxon>
        <taxon>Metazoa</taxon>
        <taxon>Spiralia</taxon>
        <taxon>Lophotrochozoa</taxon>
        <taxon>Platyhelminthes</taxon>
        <taxon>Trematoda</taxon>
        <taxon>Digenea</taxon>
        <taxon>Strigeidida</taxon>
        <taxon>Schistosomatoidea</taxon>
        <taxon>Schistosomatidae</taxon>
        <taxon>Schistosoma</taxon>
    </lineage>
</organism>
<name>A0AA85AS12_9TREM</name>
<dbReference type="GO" id="GO:0070939">
    <property type="term" value="C:Dsl1/NZR complex"/>
    <property type="evidence" value="ECO:0007669"/>
    <property type="project" value="TreeGrafter"/>
</dbReference>
<proteinExistence type="predicted"/>
<dbReference type="PANTHER" id="PTHR15922:SF2">
    <property type="entry name" value="NBAS SUBUNIT OF NRZ TETHERING COMPLEX"/>
    <property type="match status" value="1"/>
</dbReference>
<dbReference type="GO" id="GO:0000149">
    <property type="term" value="F:SNARE binding"/>
    <property type="evidence" value="ECO:0007669"/>
    <property type="project" value="TreeGrafter"/>
</dbReference>
<evidence type="ECO:0000313" key="1">
    <source>
        <dbReference type="Proteomes" id="UP000050791"/>
    </source>
</evidence>
<dbReference type="Proteomes" id="UP000050791">
    <property type="component" value="Unassembled WGS sequence"/>
</dbReference>
<accession>A0AA85AS12</accession>
<dbReference type="GO" id="GO:0006890">
    <property type="term" value="P:retrograde vesicle-mediated transport, Golgi to endoplasmic reticulum"/>
    <property type="evidence" value="ECO:0007669"/>
    <property type="project" value="TreeGrafter"/>
</dbReference>
<dbReference type="PANTHER" id="PTHR15922">
    <property type="entry name" value="NEUROBLASTOMA-AMPLIFIED SEQUENCE"/>
    <property type="match status" value="1"/>
</dbReference>
<protein>
    <submittedName>
        <fullName evidence="2">Uncharacterized protein</fullName>
    </submittedName>
</protein>
<reference evidence="2" key="1">
    <citation type="submission" date="2023-11" db="UniProtKB">
        <authorList>
            <consortium name="WormBaseParasite"/>
        </authorList>
    </citation>
    <scope>IDENTIFICATION</scope>
</reference>
<dbReference type="WBParaSite" id="SMTH1_102830.2">
    <property type="protein sequence ID" value="SMTH1_102830.2"/>
    <property type="gene ID" value="SMTH1_102830"/>
</dbReference>